<dbReference type="Gene3D" id="3.30.70.270">
    <property type="match status" value="1"/>
</dbReference>
<feature type="transmembrane region" description="Helical" evidence="4">
    <location>
        <begin position="170"/>
        <end position="192"/>
    </location>
</feature>
<reference evidence="6 7" key="1">
    <citation type="submission" date="2019-06" db="EMBL/GenBank/DDBJ databases">
        <title>Genome analyses of bacteria isolated from kimchi.</title>
        <authorList>
            <person name="Lee S."/>
            <person name="Ahn S."/>
            <person name="Roh S."/>
        </authorList>
    </citation>
    <scope>NUCLEOTIDE SEQUENCE [LARGE SCALE GENOMIC DNA]</scope>
    <source>
        <strain evidence="6 7">CBA4606</strain>
    </source>
</reference>
<dbReference type="RefSeq" id="WP_147184762.1">
    <property type="nucleotide sequence ID" value="NZ_CP042382.1"/>
</dbReference>
<dbReference type="InterPro" id="IPR050469">
    <property type="entry name" value="Diguanylate_Cyclase"/>
</dbReference>
<dbReference type="InterPro" id="IPR029787">
    <property type="entry name" value="Nucleotide_cyclase"/>
</dbReference>
<evidence type="ECO:0000256" key="3">
    <source>
        <dbReference type="ARBA" id="ARBA00034247"/>
    </source>
</evidence>
<evidence type="ECO:0000256" key="2">
    <source>
        <dbReference type="ARBA" id="ARBA00012528"/>
    </source>
</evidence>
<evidence type="ECO:0000313" key="6">
    <source>
        <dbReference type="EMBL" id="QEA39714.1"/>
    </source>
</evidence>
<gene>
    <name evidence="6" type="ORF">FGL86_11970</name>
</gene>
<dbReference type="EMBL" id="CP042382">
    <property type="protein sequence ID" value="QEA39714.1"/>
    <property type="molecule type" value="Genomic_DNA"/>
</dbReference>
<comment type="cofactor">
    <cofactor evidence="1">
        <name>Mg(2+)</name>
        <dbReference type="ChEBI" id="CHEBI:18420"/>
    </cofactor>
</comment>
<dbReference type="NCBIfam" id="TIGR00254">
    <property type="entry name" value="GGDEF"/>
    <property type="match status" value="1"/>
</dbReference>
<dbReference type="SUPFAM" id="SSF55073">
    <property type="entry name" value="Nucleotide cyclase"/>
    <property type="match status" value="1"/>
</dbReference>
<feature type="domain" description="GGDEF" evidence="5">
    <location>
        <begin position="236"/>
        <end position="368"/>
    </location>
</feature>
<comment type="catalytic activity">
    <reaction evidence="3">
        <text>2 GTP = 3',3'-c-di-GMP + 2 diphosphate</text>
        <dbReference type="Rhea" id="RHEA:24898"/>
        <dbReference type="ChEBI" id="CHEBI:33019"/>
        <dbReference type="ChEBI" id="CHEBI:37565"/>
        <dbReference type="ChEBI" id="CHEBI:58805"/>
        <dbReference type="EC" id="2.7.7.65"/>
    </reaction>
</comment>
<sequence length="368" mass="41707">MKPTTPLFSSARQRCILLGLIFPLLALMALALILLFWIDQQKAPEDELLNFTGKVLTEPQSFSNVGNQPQRLYRLERQLTQQRYILDYLLGLDGLQTPTYRNISSDLQRLAPQVAELREILMERPPSQVPAEELERRGNGLLERLGQLYRTLHSRALEASQGYQEQLSDLIKALASIGLAILLTTIGVILIFERVLRRQSGLHRLTLTDELTRLNNRRALLNKSEQALLLAHRYKRPLSLALLDIDYFKRINDRYGHPLGDQVLRQFGQTLSELIRESDVAARVGGEEFCVVMPDTNLEGATRLCERIREGVTEFGFVHKGEIISITVSIGLTHTPGGDKVSFDTLYDRADQALYLAKHNGRNRVEVG</sequence>
<dbReference type="FunFam" id="3.30.70.270:FF:000001">
    <property type="entry name" value="Diguanylate cyclase domain protein"/>
    <property type="match status" value="1"/>
</dbReference>
<dbReference type="AlphaFoldDB" id="A0A5B8STU3"/>
<evidence type="ECO:0000313" key="7">
    <source>
        <dbReference type="Proteomes" id="UP000321272"/>
    </source>
</evidence>
<dbReference type="PROSITE" id="PS50887">
    <property type="entry name" value="GGDEF"/>
    <property type="match status" value="1"/>
</dbReference>
<dbReference type="InterPro" id="IPR043128">
    <property type="entry name" value="Rev_trsase/Diguanyl_cyclase"/>
</dbReference>
<feature type="transmembrane region" description="Helical" evidence="4">
    <location>
        <begin position="15"/>
        <end position="38"/>
    </location>
</feature>
<dbReference type="KEGG" id="paur:FGL86_11970"/>
<dbReference type="Pfam" id="PF00990">
    <property type="entry name" value="GGDEF"/>
    <property type="match status" value="1"/>
</dbReference>
<dbReference type="SMART" id="SM00267">
    <property type="entry name" value="GGDEF"/>
    <property type="match status" value="1"/>
</dbReference>
<name>A0A5B8STU3_9GAMM</name>
<accession>A0A5B8STU3</accession>
<keyword evidence="4" id="KW-0472">Membrane</keyword>
<keyword evidence="7" id="KW-1185">Reference proteome</keyword>
<protein>
    <recommendedName>
        <fullName evidence="2">diguanylate cyclase</fullName>
        <ecNumber evidence="2">2.7.7.65</ecNumber>
    </recommendedName>
</protein>
<evidence type="ECO:0000259" key="5">
    <source>
        <dbReference type="PROSITE" id="PS50887"/>
    </source>
</evidence>
<organism evidence="6 7">
    <name type="scientific">Pistricoccus aurantiacus</name>
    <dbReference type="NCBI Taxonomy" id="1883414"/>
    <lineage>
        <taxon>Bacteria</taxon>
        <taxon>Pseudomonadati</taxon>
        <taxon>Pseudomonadota</taxon>
        <taxon>Gammaproteobacteria</taxon>
        <taxon>Oceanospirillales</taxon>
        <taxon>Halomonadaceae</taxon>
        <taxon>Pistricoccus</taxon>
    </lineage>
</organism>
<dbReference type="GO" id="GO:0052621">
    <property type="term" value="F:diguanylate cyclase activity"/>
    <property type="evidence" value="ECO:0007669"/>
    <property type="project" value="UniProtKB-EC"/>
</dbReference>
<proteinExistence type="predicted"/>
<dbReference type="OrthoDB" id="9812260at2"/>
<dbReference type="Proteomes" id="UP000321272">
    <property type="component" value="Chromosome"/>
</dbReference>
<keyword evidence="4" id="KW-0812">Transmembrane</keyword>
<dbReference type="PANTHER" id="PTHR45138:SF9">
    <property type="entry name" value="DIGUANYLATE CYCLASE DGCM-RELATED"/>
    <property type="match status" value="1"/>
</dbReference>
<dbReference type="InterPro" id="IPR000160">
    <property type="entry name" value="GGDEF_dom"/>
</dbReference>
<evidence type="ECO:0000256" key="1">
    <source>
        <dbReference type="ARBA" id="ARBA00001946"/>
    </source>
</evidence>
<dbReference type="PANTHER" id="PTHR45138">
    <property type="entry name" value="REGULATORY COMPONENTS OF SENSORY TRANSDUCTION SYSTEM"/>
    <property type="match status" value="1"/>
</dbReference>
<keyword evidence="4" id="KW-1133">Transmembrane helix</keyword>
<dbReference type="EC" id="2.7.7.65" evidence="2"/>
<evidence type="ECO:0000256" key="4">
    <source>
        <dbReference type="SAM" id="Phobius"/>
    </source>
</evidence>
<dbReference type="CDD" id="cd01949">
    <property type="entry name" value="GGDEF"/>
    <property type="match status" value="1"/>
</dbReference>